<evidence type="ECO:0000256" key="1">
    <source>
        <dbReference type="SAM" id="MobiDB-lite"/>
    </source>
</evidence>
<sequence>MDEKRGGKPSRFGTDRLPPPPRPPPSARLPPPPGHHHARRLAAVAPPHPTRQRDGNALKVWWNSPDAKRKKRVARYKLYAMEGKVKSSLKKSCRWVKQTCSRIIHGC</sequence>
<dbReference type="PANTHER" id="PTHR33193:SF13">
    <property type="entry name" value="EXPRESSED PROTEIN"/>
    <property type="match status" value="1"/>
</dbReference>
<proteinExistence type="predicted"/>
<dbReference type="EMBL" id="CAMGYJ010000007">
    <property type="protein sequence ID" value="CAI0446655.1"/>
    <property type="molecule type" value="Genomic_DNA"/>
</dbReference>
<dbReference type="InterPro" id="IPR021899">
    <property type="entry name" value="DUF3511"/>
</dbReference>
<dbReference type="AlphaFoldDB" id="A0AAV0MLQ1"/>
<feature type="region of interest" description="Disordered" evidence="1">
    <location>
        <begin position="1"/>
        <end position="39"/>
    </location>
</feature>
<dbReference type="Proteomes" id="UP001154282">
    <property type="component" value="Unassembled WGS sequence"/>
</dbReference>
<reference evidence="2" key="1">
    <citation type="submission" date="2022-08" db="EMBL/GenBank/DDBJ databases">
        <authorList>
            <person name="Gutierrez-Valencia J."/>
        </authorList>
    </citation>
    <scope>NUCLEOTIDE SEQUENCE</scope>
</reference>
<dbReference type="PANTHER" id="PTHR33193">
    <property type="entry name" value="DOMAIN PROTEIN, PUTATIVE (DUF3511)-RELATED"/>
    <property type="match status" value="1"/>
</dbReference>
<gene>
    <name evidence="2" type="ORF">LITE_LOCUS29103</name>
</gene>
<keyword evidence="3" id="KW-1185">Reference proteome</keyword>
<organism evidence="2 3">
    <name type="scientific">Linum tenue</name>
    <dbReference type="NCBI Taxonomy" id="586396"/>
    <lineage>
        <taxon>Eukaryota</taxon>
        <taxon>Viridiplantae</taxon>
        <taxon>Streptophyta</taxon>
        <taxon>Embryophyta</taxon>
        <taxon>Tracheophyta</taxon>
        <taxon>Spermatophyta</taxon>
        <taxon>Magnoliopsida</taxon>
        <taxon>eudicotyledons</taxon>
        <taxon>Gunneridae</taxon>
        <taxon>Pentapetalae</taxon>
        <taxon>rosids</taxon>
        <taxon>fabids</taxon>
        <taxon>Malpighiales</taxon>
        <taxon>Linaceae</taxon>
        <taxon>Linum</taxon>
    </lineage>
</organism>
<protein>
    <submittedName>
        <fullName evidence="2">Uncharacterized protein</fullName>
    </submittedName>
</protein>
<feature type="compositionally biased region" description="Pro residues" evidence="1">
    <location>
        <begin position="17"/>
        <end position="33"/>
    </location>
</feature>
<name>A0AAV0MLQ1_9ROSI</name>
<evidence type="ECO:0000313" key="2">
    <source>
        <dbReference type="EMBL" id="CAI0446655.1"/>
    </source>
</evidence>
<accession>A0AAV0MLQ1</accession>
<evidence type="ECO:0000313" key="3">
    <source>
        <dbReference type="Proteomes" id="UP001154282"/>
    </source>
</evidence>
<dbReference type="Pfam" id="PF12023">
    <property type="entry name" value="DUF3511"/>
    <property type="match status" value="1"/>
</dbReference>
<comment type="caution">
    <text evidence="2">The sequence shown here is derived from an EMBL/GenBank/DDBJ whole genome shotgun (WGS) entry which is preliminary data.</text>
</comment>